<keyword evidence="2" id="KW-0378">Hydrolase</keyword>
<gene>
    <name evidence="2" type="primary">dap_9</name>
    <name evidence="2" type="ORF">SDC9_21629</name>
</gene>
<dbReference type="SUPFAM" id="SSF56601">
    <property type="entry name" value="beta-lactamase/transpeptidase-like"/>
    <property type="match status" value="1"/>
</dbReference>
<dbReference type="GO" id="GO:0004177">
    <property type="term" value="F:aminopeptidase activity"/>
    <property type="evidence" value="ECO:0007669"/>
    <property type="project" value="UniProtKB-KW"/>
</dbReference>
<organism evidence="2">
    <name type="scientific">bioreactor metagenome</name>
    <dbReference type="NCBI Taxonomy" id="1076179"/>
    <lineage>
        <taxon>unclassified sequences</taxon>
        <taxon>metagenomes</taxon>
        <taxon>ecological metagenomes</taxon>
    </lineage>
</organism>
<sequence>MILMRMKHLPRLILTLMFTLFFAGNDSLTSGTSFDESEILTSQEELELNKILSADRIRRLDSLLNVYTSVKGFNGNVLVAINGYKVFERASGYADPLRKEPVSSASVYQLASVSKQFTAAAVMLLKSDGRLDFDDMVVDYIPELPYPGVRISHLLHHTGGLPNYMYLIDKYWSKNYPPDTEDVIAMLERYRLPAFFKPGSRYDYSNTGYVVLAALVERITGMSLNEFLQRRVFIPLGMKNTYVYSSADSNLVKRHIDGFRALKSGYLRIQESKSNGPVGDKGVCSTLEDLYIWDQALYSGFPISSGLLDEAFSPVRSLSGKEIPYGYGFRLRTYNKEKVVYHNGVWEGFRSNFHRYPESRNTIIVLNNTSTRINHELVSQIESIIHNYPVEDITRAMAGLALEKGCEEAYDFYLFLEDTGQAEQVDIERLAEVSTFMQQSGKATKAGEINRLISRIQGMDRS</sequence>
<accession>A0A644UA14</accession>
<dbReference type="PANTHER" id="PTHR46825">
    <property type="entry name" value="D-ALANYL-D-ALANINE-CARBOXYPEPTIDASE/ENDOPEPTIDASE AMPH"/>
    <property type="match status" value="1"/>
</dbReference>
<feature type="domain" description="Beta-lactamase-related" evidence="1">
    <location>
        <begin position="77"/>
        <end position="371"/>
    </location>
</feature>
<dbReference type="EC" id="3.4.11.19" evidence="2"/>
<reference evidence="2" key="1">
    <citation type="submission" date="2019-08" db="EMBL/GenBank/DDBJ databases">
        <authorList>
            <person name="Kucharzyk K."/>
            <person name="Murdoch R.W."/>
            <person name="Higgins S."/>
            <person name="Loffler F."/>
        </authorList>
    </citation>
    <scope>NUCLEOTIDE SEQUENCE</scope>
</reference>
<protein>
    <submittedName>
        <fullName evidence="2">D-aminopeptidase</fullName>
        <ecNumber evidence="2">3.4.11.19</ecNumber>
    </submittedName>
</protein>
<dbReference type="InterPro" id="IPR001466">
    <property type="entry name" value="Beta-lactam-related"/>
</dbReference>
<evidence type="ECO:0000313" key="2">
    <source>
        <dbReference type="EMBL" id="MPL75798.1"/>
    </source>
</evidence>
<dbReference type="Pfam" id="PF00144">
    <property type="entry name" value="Beta-lactamase"/>
    <property type="match status" value="1"/>
</dbReference>
<dbReference type="AlphaFoldDB" id="A0A644UA14"/>
<comment type="caution">
    <text evidence="2">The sequence shown here is derived from an EMBL/GenBank/DDBJ whole genome shotgun (WGS) entry which is preliminary data.</text>
</comment>
<dbReference type="InterPro" id="IPR050491">
    <property type="entry name" value="AmpC-like"/>
</dbReference>
<dbReference type="Gene3D" id="3.40.710.10">
    <property type="entry name" value="DD-peptidase/beta-lactamase superfamily"/>
    <property type="match status" value="1"/>
</dbReference>
<keyword evidence="2" id="KW-0645">Protease</keyword>
<name>A0A644UA14_9ZZZZ</name>
<dbReference type="InterPro" id="IPR012338">
    <property type="entry name" value="Beta-lactam/transpept-like"/>
</dbReference>
<evidence type="ECO:0000259" key="1">
    <source>
        <dbReference type="Pfam" id="PF00144"/>
    </source>
</evidence>
<dbReference type="PANTHER" id="PTHR46825:SF9">
    <property type="entry name" value="BETA-LACTAMASE-RELATED DOMAIN-CONTAINING PROTEIN"/>
    <property type="match status" value="1"/>
</dbReference>
<proteinExistence type="predicted"/>
<keyword evidence="2" id="KW-0031">Aminopeptidase</keyword>
<dbReference type="EMBL" id="VSSQ01000091">
    <property type="protein sequence ID" value="MPL75798.1"/>
    <property type="molecule type" value="Genomic_DNA"/>
</dbReference>